<dbReference type="GO" id="GO:0045892">
    <property type="term" value="P:negative regulation of DNA-templated transcription"/>
    <property type="evidence" value="ECO:0007669"/>
    <property type="project" value="TreeGrafter"/>
</dbReference>
<dbReference type="InterPro" id="IPR036390">
    <property type="entry name" value="WH_DNA-bd_sf"/>
</dbReference>
<dbReference type="InterPro" id="IPR002481">
    <property type="entry name" value="FUR"/>
</dbReference>
<keyword evidence="1" id="KW-0479">Metal-binding</keyword>
<reference evidence="2 3" key="1">
    <citation type="submission" date="2017-05" db="EMBL/GenBank/DDBJ databases">
        <authorList>
            <person name="Song R."/>
            <person name="Chenine A.L."/>
            <person name="Ruprecht R.M."/>
        </authorList>
    </citation>
    <scope>NUCLEOTIDE SEQUENCE [LARGE SCALE GENOMIC DNA]</scope>
    <source>
        <strain evidence="2 3">DSM 26136</strain>
    </source>
</reference>
<protein>
    <submittedName>
        <fullName evidence="2">Uncharacterized protein</fullName>
    </submittedName>
</protein>
<dbReference type="Pfam" id="PF01475">
    <property type="entry name" value="FUR"/>
    <property type="match status" value="1"/>
</dbReference>
<dbReference type="GO" id="GO:0008270">
    <property type="term" value="F:zinc ion binding"/>
    <property type="evidence" value="ECO:0007669"/>
    <property type="project" value="TreeGrafter"/>
</dbReference>
<dbReference type="InterPro" id="IPR036388">
    <property type="entry name" value="WH-like_DNA-bd_sf"/>
</dbReference>
<organism evidence="2 3">
    <name type="scientific">Comamonas serinivorans</name>
    <dbReference type="NCBI Taxonomy" id="1082851"/>
    <lineage>
        <taxon>Bacteria</taxon>
        <taxon>Pseudomonadati</taxon>
        <taxon>Pseudomonadota</taxon>
        <taxon>Betaproteobacteria</taxon>
        <taxon>Burkholderiales</taxon>
        <taxon>Comamonadaceae</taxon>
        <taxon>Comamonas</taxon>
    </lineage>
</organism>
<dbReference type="EMBL" id="CP021455">
    <property type="protein sequence ID" value="ARU03588.1"/>
    <property type="molecule type" value="Genomic_DNA"/>
</dbReference>
<dbReference type="Proteomes" id="UP000196138">
    <property type="component" value="Chromosome"/>
</dbReference>
<evidence type="ECO:0000313" key="2">
    <source>
        <dbReference type="EMBL" id="ARU03588.1"/>
    </source>
</evidence>
<dbReference type="AlphaFoldDB" id="A0A1Y0EJI0"/>
<dbReference type="KEGG" id="cser:CCO03_01810"/>
<feature type="binding site" evidence="1">
    <location>
        <position position="159"/>
    </location>
    <ligand>
        <name>Zn(2+)</name>
        <dbReference type="ChEBI" id="CHEBI:29105"/>
    </ligand>
</feature>
<comment type="cofactor">
    <cofactor evidence="1">
        <name>Zn(2+)</name>
        <dbReference type="ChEBI" id="CHEBI:29105"/>
    </cofactor>
    <text evidence="1">Binds 1 zinc ion per subunit.</text>
</comment>
<accession>A0A1Y0EJI0</accession>
<dbReference type="PANTHER" id="PTHR33202">
    <property type="entry name" value="ZINC UPTAKE REGULATION PROTEIN"/>
    <property type="match status" value="1"/>
</dbReference>
<proteinExistence type="predicted"/>
<keyword evidence="3" id="KW-1185">Reference proteome</keyword>
<dbReference type="PANTHER" id="PTHR33202:SF7">
    <property type="entry name" value="FERRIC UPTAKE REGULATION PROTEIN"/>
    <property type="match status" value="1"/>
</dbReference>
<dbReference type="Gene3D" id="1.10.10.10">
    <property type="entry name" value="Winged helix-like DNA-binding domain superfamily/Winged helix DNA-binding domain"/>
    <property type="match status" value="1"/>
</dbReference>
<gene>
    <name evidence="2" type="ORF">CCO03_01810</name>
</gene>
<dbReference type="GO" id="GO:1900376">
    <property type="term" value="P:regulation of secondary metabolite biosynthetic process"/>
    <property type="evidence" value="ECO:0007669"/>
    <property type="project" value="TreeGrafter"/>
</dbReference>
<name>A0A1Y0EJI0_9BURK</name>
<feature type="binding site" evidence="1">
    <location>
        <position position="122"/>
    </location>
    <ligand>
        <name>Zn(2+)</name>
        <dbReference type="ChEBI" id="CHEBI:29105"/>
    </ligand>
</feature>
<dbReference type="SUPFAM" id="SSF46785">
    <property type="entry name" value="Winged helix' DNA-binding domain"/>
    <property type="match status" value="1"/>
</dbReference>
<keyword evidence="1" id="KW-0862">Zinc</keyword>
<evidence type="ECO:0000256" key="1">
    <source>
        <dbReference type="PIRSR" id="PIRSR602481-1"/>
    </source>
</evidence>
<feature type="binding site" evidence="1">
    <location>
        <position position="162"/>
    </location>
    <ligand>
        <name>Zn(2+)</name>
        <dbReference type="ChEBI" id="CHEBI:29105"/>
    </ligand>
</feature>
<dbReference type="GO" id="GO:0003700">
    <property type="term" value="F:DNA-binding transcription factor activity"/>
    <property type="evidence" value="ECO:0007669"/>
    <property type="project" value="InterPro"/>
</dbReference>
<evidence type="ECO:0000313" key="3">
    <source>
        <dbReference type="Proteomes" id="UP000196138"/>
    </source>
</evidence>
<dbReference type="GO" id="GO:0000976">
    <property type="term" value="F:transcription cis-regulatory region binding"/>
    <property type="evidence" value="ECO:0007669"/>
    <property type="project" value="TreeGrafter"/>
</dbReference>
<feature type="binding site" evidence="1">
    <location>
        <position position="119"/>
    </location>
    <ligand>
        <name>Zn(2+)</name>
        <dbReference type="ChEBI" id="CHEBI:29105"/>
    </ligand>
</feature>
<sequence length="172" mass="18314">MLMRHPLGPNDLQALTDPGHQQRSALEVLRQTRLAITVPRLSVIQALREAGDEAVTAEDLFKSLLAQGTPVSVATVYRVLKELEHRGTVWRQLRRSAHGAKSVYQLTDQAPASLAEFHCASCGRRITLDAAELALALAPIAQRGGLSLGPGAIHIEATCQGCSLPGPTAAAN</sequence>